<dbReference type="EMBL" id="FRFE01000009">
    <property type="protein sequence ID" value="SHO48339.1"/>
    <property type="molecule type" value="Genomic_DNA"/>
</dbReference>
<feature type="transmembrane region" description="Helical" evidence="5">
    <location>
        <begin position="52"/>
        <end position="72"/>
    </location>
</feature>
<dbReference type="SUPFAM" id="SSF141322">
    <property type="entry name" value="NfeD domain-like"/>
    <property type="match status" value="1"/>
</dbReference>
<dbReference type="GO" id="GO:0006508">
    <property type="term" value="P:proteolysis"/>
    <property type="evidence" value="ECO:0007669"/>
    <property type="project" value="UniProtKB-KW"/>
</dbReference>
<sequence length="152" mass="16397">MQLNTPSLLWFLTGVVLLLLELSMPSFVLFFFALGAWLTAGAAWLYEISLNTQILIFIVASLVSLLLLRRFVKKAFGGGKSSDGRSDHSLAEAGTKVVVVADIVPPSEGKIKYSGTTWRATASEKIEAGEIAEIVEQDGLLITVQRAGDAEL</sequence>
<evidence type="ECO:0000259" key="6">
    <source>
        <dbReference type="Pfam" id="PF01957"/>
    </source>
</evidence>
<proteinExistence type="predicted"/>
<dbReference type="PANTHER" id="PTHR33507">
    <property type="entry name" value="INNER MEMBRANE PROTEIN YBBJ"/>
    <property type="match status" value="1"/>
</dbReference>
<comment type="subcellular location">
    <subcellularLocation>
        <location evidence="1">Membrane</location>
        <topology evidence="1">Multi-pass membrane protein</topology>
    </subcellularLocation>
</comment>
<dbReference type="AlphaFoldDB" id="A0A1M7Y6T4"/>
<dbReference type="Pfam" id="PF01957">
    <property type="entry name" value="NfeD"/>
    <property type="match status" value="1"/>
</dbReference>
<keyword evidence="3 5" id="KW-1133">Transmembrane helix</keyword>
<dbReference type="PANTHER" id="PTHR33507:SF3">
    <property type="entry name" value="INNER MEMBRANE PROTEIN YBBJ"/>
    <property type="match status" value="1"/>
</dbReference>
<evidence type="ECO:0000256" key="4">
    <source>
        <dbReference type="ARBA" id="ARBA00023136"/>
    </source>
</evidence>
<keyword evidence="7" id="KW-0378">Hydrolase</keyword>
<dbReference type="Proteomes" id="UP000184603">
    <property type="component" value="Unassembled WGS sequence"/>
</dbReference>
<evidence type="ECO:0000256" key="1">
    <source>
        <dbReference type="ARBA" id="ARBA00004141"/>
    </source>
</evidence>
<keyword evidence="4 5" id="KW-0472">Membrane</keyword>
<evidence type="ECO:0000256" key="5">
    <source>
        <dbReference type="SAM" id="Phobius"/>
    </source>
</evidence>
<name>A0A1M7Y6T4_9BACT</name>
<reference evidence="7 8" key="1">
    <citation type="submission" date="2016-12" db="EMBL/GenBank/DDBJ databases">
        <authorList>
            <person name="Song W.-J."/>
            <person name="Kurnit D.M."/>
        </authorList>
    </citation>
    <scope>NUCLEOTIDE SEQUENCE [LARGE SCALE GENOMIC DNA]</scope>
    <source>
        <strain evidence="7 8">DSM 18488</strain>
    </source>
</reference>
<gene>
    <name evidence="7" type="ORF">SAMN02745220_02269</name>
</gene>
<keyword evidence="8" id="KW-1185">Reference proteome</keyword>
<dbReference type="InterPro" id="IPR052165">
    <property type="entry name" value="Membrane_assoc_protease"/>
</dbReference>
<dbReference type="STRING" id="1121416.SAMN02745220_02269"/>
<dbReference type="RefSeq" id="WP_073613558.1">
    <property type="nucleotide sequence ID" value="NZ_FRFE01000009.1"/>
</dbReference>
<keyword evidence="2 5" id="KW-0812">Transmembrane</keyword>
<dbReference type="OrthoDB" id="5432219at2"/>
<evidence type="ECO:0000313" key="7">
    <source>
        <dbReference type="EMBL" id="SHO48339.1"/>
    </source>
</evidence>
<accession>A0A1M7Y6T4</accession>
<dbReference type="GO" id="GO:0008233">
    <property type="term" value="F:peptidase activity"/>
    <property type="evidence" value="ECO:0007669"/>
    <property type="project" value="UniProtKB-KW"/>
</dbReference>
<keyword evidence="7" id="KW-0645">Protease</keyword>
<evidence type="ECO:0000256" key="3">
    <source>
        <dbReference type="ARBA" id="ARBA00022989"/>
    </source>
</evidence>
<feature type="transmembrane region" description="Helical" evidence="5">
    <location>
        <begin position="6"/>
        <end position="22"/>
    </location>
</feature>
<dbReference type="InterPro" id="IPR002810">
    <property type="entry name" value="NfeD-like_C"/>
</dbReference>
<feature type="domain" description="NfeD-like C-terminal" evidence="6">
    <location>
        <begin position="94"/>
        <end position="145"/>
    </location>
</feature>
<dbReference type="GO" id="GO:0005886">
    <property type="term" value="C:plasma membrane"/>
    <property type="evidence" value="ECO:0007669"/>
    <property type="project" value="TreeGrafter"/>
</dbReference>
<protein>
    <submittedName>
        <fullName evidence="7">Membrane protein implicated in regulation of membrane protease activity</fullName>
    </submittedName>
</protein>
<organism evidence="7 8">
    <name type="scientific">Desulfopila aestuarii DSM 18488</name>
    <dbReference type="NCBI Taxonomy" id="1121416"/>
    <lineage>
        <taxon>Bacteria</taxon>
        <taxon>Pseudomonadati</taxon>
        <taxon>Thermodesulfobacteriota</taxon>
        <taxon>Desulfobulbia</taxon>
        <taxon>Desulfobulbales</taxon>
        <taxon>Desulfocapsaceae</taxon>
        <taxon>Desulfopila</taxon>
    </lineage>
</organism>
<dbReference type="InterPro" id="IPR012340">
    <property type="entry name" value="NA-bd_OB-fold"/>
</dbReference>
<evidence type="ECO:0000313" key="8">
    <source>
        <dbReference type="Proteomes" id="UP000184603"/>
    </source>
</evidence>
<evidence type="ECO:0000256" key="2">
    <source>
        <dbReference type="ARBA" id="ARBA00022692"/>
    </source>
</evidence>
<dbReference type="Gene3D" id="2.40.50.140">
    <property type="entry name" value="Nucleic acid-binding proteins"/>
    <property type="match status" value="1"/>
</dbReference>